<name>A0A5J4KRV0_9CHLR</name>
<dbReference type="EMBL" id="BKZW01000001">
    <property type="protein sequence ID" value="GER88819.1"/>
    <property type="molecule type" value="Genomic_DNA"/>
</dbReference>
<dbReference type="Gene3D" id="2.60.120.560">
    <property type="entry name" value="Exo-inulinase, domain 1"/>
    <property type="match status" value="1"/>
</dbReference>
<organism evidence="1 2">
    <name type="scientific">Dictyobacter vulcani</name>
    <dbReference type="NCBI Taxonomy" id="2607529"/>
    <lineage>
        <taxon>Bacteria</taxon>
        <taxon>Bacillati</taxon>
        <taxon>Chloroflexota</taxon>
        <taxon>Ktedonobacteria</taxon>
        <taxon>Ktedonobacterales</taxon>
        <taxon>Dictyobacteraceae</taxon>
        <taxon>Dictyobacter</taxon>
    </lineage>
</organism>
<comment type="caution">
    <text evidence="1">The sequence shown here is derived from an EMBL/GenBank/DDBJ whole genome shotgun (WGS) entry which is preliminary data.</text>
</comment>
<sequence>MIADQTVISNWHMQENTLVQTANTVAEHRILNRASIEHFDFSATMRIRQHKDEAIPAFGILMQYSEQEELQVCFLKQQARWGLAIETANISPVVNHVLSLPATFDPTTWHTLRLVQQPEQTIIYLDGQEMLLMLETARPAQPGLMTTNTAAEFTNIHQTAGNA</sequence>
<dbReference type="Proteomes" id="UP000326912">
    <property type="component" value="Unassembled WGS sequence"/>
</dbReference>
<evidence type="ECO:0008006" key="3">
    <source>
        <dbReference type="Google" id="ProtNLM"/>
    </source>
</evidence>
<reference evidence="1 2" key="1">
    <citation type="submission" date="2019-10" db="EMBL/GenBank/DDBJ databases">
        <title>Dictyobacter vulcani sp. nov., within the class Ktedonobacteria, isolated from soil of volcanic Mt. Zao.</title>
        <authorList>
            <person name="Zheng Y."/>
            <person name="Wang C.M."/>
            <person name="Sakai Y."/>
            <person name="Abe K."/>
            <person name="Yokota A."/>
            <person name="Yabe S."/>
        </authorList>
    </citation>
    <scope>NUCLEOTIDE SEQUENCE [LARGE SCALE GENOMIC DNA]</scope>
    <source>
        <strain evidence="1 2">W12</strain>
    </source>
</reference>
<accession>A0A5J4KRV0</accession>
<gene>
    <name evidence="1" type="ORF">KDW_29810</name>
</gene>
<proteinExistence type="predicted"/>
<protein>
    <recommendedName>
        <fullName evidence="3">Laminin G domain-containing protein</fullName>
    </recommendedName>
</protein>
<keyword evidence="2" id="KW-1185">Reference proteome</keyword>
<dbReference type="AlphaFoldDB" id="A0A5J4KRV0"/>
<evidence type="ECO:0000313" key="1">
    <source>
        <dbReference type="EMBL" id="GER88819.1"/>
    </source>
</evidence>
<dbReference type="RefSeq" id="WP_151756675.1">
    <property type="nucleotide sequence ID" value="NZ_BKZW01000001.1"/>
</dbReference>
<evidence type="ECO:0000313" key="2">
    <source>
        <dbReference type="Proteomes" id="UP000326912"/>
    </source>
</evidence>